<proteinExistence type="predicted"/>
<comment type="caution">
    <text evidence="1">The sequence shown here is derived from an EMBL/GenBank/DDBJ whole genome shotgun (WGS) entry which is preliminary data.</text>
</comment>
<evidence type="ECO:0000313" key="2">
    <source>
        <dbReference type="Proteomes" id="UP001240447"/>
    </source>
</evidence>
<dbReference type="RefSeq" id="WP_306825033.1">
    <property type="nucleotide sequence ID" value="NZ_JAUSQM010000001.1"/>
</dbReference>
<accession>A0ABT9NNN8</accession>
<dbReference type="EMBL" id="JAUSQM010000001">
    <property type="protein sequence ID" value="MDP9822042.1"/>
    <property type="molecule type" value="Genomic_DNA"/>
</dbReference>
<dbReference type="Proteomes" id="UP001240447">
    <property type="component" value="Unassembled WGS sequence"/>
</dbReference>
<reference evidence="1 2" key="1">
    <citation type="submission" date="2023-07" db="EMBL/GenBank/DDBJ databases">
        <title>Sequencing the genomes of 1000 actinobacteria strains.</title>
        <authorList>
            <person name="Klenk H.-P."/>
        </authorList>
    </citation>
    <scope>NUCLEOTIDE SEQUENCE [LARGE SCALE GENOMIC DNA]</scope>
    <source>
        <strain evidence="1 2">GD13</strain>
    </source>
</reference>
<protein>
    <submittedName>
        <fullName evidence="1">Uncharacterized protein (TIGR03086 family)</fullName>
    </submittedName>
</protein>
<gene>
    <name evidence="1" type="ORF">J2S59_001851</name>
</gene>
<dbReference type="InterPro" id="IPR034660">
    <property type="entry name" value="DinB/YfiT-like"/>
</dbReference>
<organism evidence="1 2">
    <name type="scientific">Nocardioides massiliensis</name>
    <dbReference type="NCBI Taxonomy" id="1325935"/>
    <lineage>
        <taxon>Bacteria</taxon>
        <taxon>Bacillati</taxon>
        <taxon>Actinomycetota</taxon>
        <taxon>Actinomycetes</taxon>
        <taxon>Propionibacteriales</taxon>
        <taxon>Nocardioidaceae</taxon>
        <taxon>Nocardioides</taxon>
    </lineage>
</organism>
<sequence>MTWPTDPADRHRVVAARFEDVVGGVRDWEAPTPVASWRARDVVEHLVTWLPGFLAGGSEHHLSAHGAGDTTDPPQVWRTHATRVQALLDDPVAVSSAFTHPPLPPQTLTEAVAAYYVTDIFLHTWDLARATAQDDALDAEVCAELLAGMEPMADTLAASGQYGPRVPVPDDATTQEPLIGLIGRDPAWRP</sequence>
<keyword evidence="2" id="KW-1185">Reference proteome</keyword>
<evidence type="ECO:0000313" key="1">
    <source>
        <dbReference type="EMBL" id="MDP9822042.1"/>
    </source>
</evidence>
<dbReference type="SUPFAM" id="SSF109854">
    <property type="entry name" value="DinB/YfiT-like putative metalloenzymes"/>
    <property type="match status" value="1"/>
</dbReference>
<name>A0ABT9NNN8_9ACTN</name>